<dbReference type="PANTHER" id="PTHR24241">
    <property type="entry name" value="NEUROPEPTIDE RECEPTOR-RELATED G-PROTEIN COUPLED RECEPTOR"/>
    <property type="match status" value="1"/>
</dbReference>
<feature type="transmembrane region" description="Helical" evidence="5">
    <location>
        <begin position="456"/>
        <end position="476"/>
    </location>
</feature>
<keyword evidence="5" id="KW-1133">Transmembrane helix</keyword>
<feature type="compositionally biased region" description="Low complexity" evidence="4">
    <location>
        <begin position="303"/>
        <end position="312"/>
    </location>
</feature>
<keyword evidence="7" id="KW-1185">Reference proteome</keyword>
<dbReference type="OrthoDB" id="5969463at2759"/>
<organism evidence="6 7">
    <name type="scientific">Candidula unifasciata</name>
    <dbReference type="NCBI Taxonomy" id="100452"/>
    <lineage>
        <taxon>Eukaryota</taxon>
        <taxon>Metazoa</taxon>
        <taxon>Spiralia</taxon>
        <taxon>Lophotrochozoa</taxon>
        <taxon>Mollusca</taxon>
        <taxon>Gastropoda</taxon>
        <taxon>Heterobranchia</taxon>
        <taxon>Euthyneura</taxon>
        <taxon>Panpulmonata</taxon>
        <taxon>Eupulmonata</taxon>
        <taxon>Stylommatophora</taxon>
        <taxon>Helicina</taxon>
        <taxon>Helicoidea</taxon>
        <taxon>Geomitridae</taxon>
        <taxon>Candidula</taxon>
    </lineage>
</organism>
<evidence type="ECO:0000313" key="6">
    <source>
        <dbReference type="EMBL" id="CAG5133784.1"/>
    </source>
</evidence>
<feature type="transmembrane region" description="Helical" evidence="5">
    <location>
        <begin position="80"/>
        <end position="100"/>
    </location>
</feature>
<dbReference type="GO" id="GO:0005886">
    <property type="term" value="C:plasma membrane"/>
    <property type="evidence" value="ECO:0007669"/>
    <property type="project" value="UniProtKB-SubCell"/>
</dbReference>
<dbReference type="AlphaFoldDB" id="A0A8S3ZY45"/>
<name>A0A8S3ZY45_9EUPU</name>
<feature type="region of interest" description="Disordered" evidence="4">
    <location>
        <begin position="289"/>
        <end position="316"/>
    </location>
</feature>
<feature type="transmembrane region" description="Helical" evidence="5">
    <location>
        <begin position="150"/>
        <end position="172"/>
    </location>
</feature>
<keyword evidence="5" id="KW-0812">Transmembrane</keyword>
<comment type="caution">
    <text evidence="6">The sequence shown here is derived from an EMBL/GenBank/DDBJ whole genome shotgun (WGS) entry which is preliminary data.</text>
</comment>
<feature type="region of interest" description="Disordered" evidence="4">
    <location>
        <begin position="370"/>
        <end position="397"/>
    </location>
</feature>
<reference evidence="6" key="1">
    <citation type="submission" date="2021-04" db="EMBL/GenBank/DDBJ databases">
        <authorList>
            <consortium name="Molecular Ecology Group"/>
        </authorList>
    </citation>
    <scope>NUCLEOTIDE SEQUENCE</scope>
</reference>
<feature type="transmembrane region" description="Helical" evidence="5">
    <location>
        <begin position="36"/>
        <end position="59"/>
    </location>
</feature>
<dbReference type="Gene3D" id="1.20.1070.10">
    <property type="entry name" value="Rhodopsin 7-helix transmembrane proteins"/>
    <property type="match status" value="1"/>
</dbReference>
<evidence type="ECO:0008006" key="8">
    <source>
        <dbReference type="Google" id="ProtNLM"/>
    </source>
</evidence>
<protein>
    <recommendedName>
        <fullName evidence="8">G-protein coupled receptors family 1 profile domain-containing protein</fullName>
    </recommendedName>
</protein>
<accession>A0A8S3ZY45</accession>
<dbReference type="EMBL" id="CAJHNH020006479">
    <property type="protein sequence ID" value="CAG5133784.1"/>
    <property type="molecule type" value="Genomic_DNA"/>
</dbReference>
<feature type="transmembrane region" description="Helical" evidence="5">
    <location>
        <begin position="112"/>
        <end position="130"/>
    </location>
</feature>
<keyword evidence="5" id="KW-0472">Membrane</keyword>
<feature type="transmembrane region" description="Helical" evidence="5">
    <location>
        <begin position="205"/>
        <end position="224"/>
    </location>
</feature>
<comment type="subcellular location">
    <subcellularLocation>
        <location evidence="1">Cell membrane</location>
        <topology evidence="1">Multi-pass membrane protein</topology>
    </subcellularLocation>
</comment>
<evidence type="ECO:0000256" key="3">
    <source>
        <dbReference type="ARBA" id="ARBA00023170"/>
    </source>
</evidence>
<proteinExistence type="predicted"/>
<sequence>MSYSLQHSVGNAVRYLIALLETPHVAKHDWSQRHEIFLPVAILSIVIGVFGNMCFCFFFGDKTARIYKTRDALYFRRMSLLDMLVCVIVLPYSVFYEFSLVNYGAVCKTMEFIRHIIIYTSHLTLAAYCFELPRRVSYADVQANVNRMMVCNCVLAFVFSLPAFFLFDIGAVKNEEDGVTRNVCHLVVSFKNDANDYGSLSLLRVHYYAVMCLCYVVALVVFLFKIMHYCERLAVPGRRSVSVQLIERAPVRQLKPLKSDVWRHKVRRHSQTGRPIVFAEYTDRSLDDTQAENGEETNDVSEQDSSFSFDQRSSFEEDRNIQYWPSSMQENAEITTPFSESTSIDRIDSPQRHRRDSIVLNVKRLKSDTESSIVQTAHDSPEVHQSSSRGSSITSRNSSVRKKRAVFVVKTTRTGSANRLIGLFSWLNSDKNRKHSILKRNSSVAYLKIESYKQHIILLILLDFIFILSGVVSYILLDEHGATLYLIHTKCIFSFYLISLTHKGLRLAVQKHIVYYCFRTCKTKREVHHRHSEAT</sequence>
<feature type="transmembrane region" description="Helical" evidence="5">
    <location>
        <begin position="482"/>
        <end position="501"/>
    </location>
</feature>
<evidence type="ECO:0000256" key="1">
    <source>
        <dbReference type="ARBA" id="ARBA00004651"/>
    </source>
</evidence>
<keyword evidence="2" id="KW-1003">Cell membrane</keyword>
<evidence type="ECO:0000256" key="2">
    <source>
        <dbReference type="ARBA" id="ARBA00022475"/>
    </source>
</evidence>
<feature type="compositionally biased region" description="Low complexity" evidence="4">
    <location>
        <begin position="386"/>
        <end position="397"/>
    </location>
</feature>
<dbReference type="GO" id="GO:0004930">
    <property type="term" value="F:G protein-coupled receptor activity"/>
    <property type="evidence" value="ECO:0007669"/>
    <property type="project" value="TreeGrafter"/>
</dbReference>
<evidence type="ECO:0000256" key="4">
    <source>
        <dbReference type="SAM" id="MobiDB-lite"/>
    </source>
</evidence>
<dbReference type="Proteomes" id="UP000678393">
    <property type="component" value="Unassembled WGS sequence"/>
</dbReference>
<gene>
    <name evidence="6" type="ORF">CUNI_LOCUS19342</name>
</gene>
<feature type="compositionally biased region" description="Acidic residues" evidence="4">
    <location>
        <begin position="289"/>
        <end position="302"/>
    </location>
</feature>
<evidence type="ECO:0000256" key="5">
    <source>
        <dbReference type="SAM" id="Phobius"/>
    </source>
</evidence>
<evidence type="ECO:0000313" key="7">
    <source>
        <dbReference type="Proteomes" id="UP000678393"/>
    </source>
</evidence>
<keyword evidence="3" id="KW-0675">Receptor</keyword>